<dbReference type="InterPro" id="IPR027417">
    <property type="entry name" value="P-loop_NTPase"/>
</dbReference>
<keyword evidence="1" id="KW-0547">Nucleotide-binding</keyword>
<evidence type="ECO:0000313" key="5">
    <source>
        <dbReference type="Proteomes" id="UP000663760"/>
    </source>
</evidence>
<dbReference type="AlphaFoldDB" id="A0A7I8KJ64"/>
<evidence type="ECO:0000256" key="2">
    <source>
        <dbReference type="ARBA" id="ARBA00023134"/>
    </source>
</evidence>
<dbReference type="PROSITE" id="PS51419">
    <property type="entry name" value="RAB"/>
    <property type="match status" value="1"/>
</dbReference>
<reference evidence="4" key="1">
    <citation type="submission" date="2020-02" db="EMBL/GenBank/DDBJ databases">
        <authorList>
            <person name="Scholz U."/>
            <person name="Mascher M."/>
            <person name="Fiebig A."/>
        </authorList>
    </citation>
    <scope>NUCLEOTIDE SEQUENCE</scope>
</reference>
<name>A0A7I8KJ64_SPIIN</name>
<dbReference type="SUPFAM" id="SSF52540">
    <property type="entry name" value="P-loop containing nucleoside triphosphate hydrolases"/>
    <property type="match status" value="1"/>
</dbReference>
<dbReference type="Gene3D" id="3.40.50.300">
    <property type="entry name" value="P-loop containing nucleotide triphosphate hydrolases"/>
    <property type="match status" value="1"/>
</dbReference>
<evidence type="ECO:0000256" key="1">
    <source>
        <dbReference type="ARBA" id="ARBA00022741"/>
    </source>
</evidence>
<gene>
    <name evidence="4" type="ORF">SI8410_06007899</name>
</gene>
<dbReference type="PRINTS" id="PR00449">
    <property type="entry name" value="RASTRNSFRMNG"/>
</dbReference>
<dbReference type="Proteomes" id="UP000663760">
    <property type="component" value="Chromosome 6"/>
</dbReference>
<keyword evidence="2" id="KW-0342">GTP-binding</keyword>
<protein>
    <submittedName>
        <fullName evidence="4">Uncharacterized protein</fullName>
    </submittedName>
</protein>
<feature type="compositionally biased region" description="Low complexity" evidence="3">
    <location>
        <begin position="316"/>
        <end position="329"/>
    </location>
</feature>
<evidence type="ECO:0000256" key="3">
    <source>
        <dbReference type="SAM" id="MobiDB-lite"/>
    </source>
</evidence>
<dbReference type="GO" id="GO:0005525">
    <property type="term" value="F:GTP binding"/>
    <property type="evidence" value="ECO:0007669"/>
    <property type="project" value="UniProtKB-KW"/>
</dbReference>
<dbReference type="SMART" id="SM00175">
    <property type="entry name" value="RAB"/>
    <property type="match status" value="1"/>
</dbReference>
<dbReference type="PANTHER" id="PTHR24073">
    <property type="entry name" value="DRAB5-RELATED"/>
    <property type="match status" value="1"/>
</dbReference>
<accession>A0A7I8KJ64</accession>
<evidence type="ECO:0000313" key="4">
    <source>
        <dbReference type="EMBL" id="CAA7397234.1"/>
    </source>
</evidence>
<feature type="region of interest" description="Disordered" evidence="3">
    <location>
        <begin position="290"/>
        <end position="338"/>
    </location>
</feature>
<feature type="compositionally biased region" description="Low complexity" evidence="3">
    <location>
        <begin position="293"/>
        <end position="304"/>
    </location>
</feature>
<dbReference type="OrthoDB" id="5914890at2759"/>
<keyword evidence="5" id="KW-1185">Reference proteome</keyword>
<dbReference type="EMBL" id="LR746269">
    <property type="protein sequence ID" value="CAA7397234.1"/>
    <property type="molecule type" value="Genomic_DNA"/>
</dbReference>
<sequence length="338" mass="36758">MFWRQREKDAPDQNGGLPCGQVRVLVVGDAGVGKTSLVHLIVKGSAIAHPPQTVGCAVSVKHISYGRSSSSSNSIKSDSERDFFVELWDVSGHERYKKCRSIFYAQINGVIFVHDLSQRRTKASLHKWAVEIAEAGTFSAPLESGGPGGLPVPFLVLSNKVDIANTEGARGSSGNLVDAARLWVERQGLLPPSEEIPLTDSFPGGGAILSAAKEARFDKEAIVKFFRLLIRRRYFPDELSGPSPWSLSPVTSSVFRSSEISSDDDQSLNKITRTKEEAYRYNGLAPLPAQRNLTPPTTLYPQQPVSTPAEGYGFHRYAGPRPPEAGGAARTKRADINV</sequence>
<proteinExistence type="predicted"/>
<dbReference type="Pfam" id="PF08477">
    <property type="entry name" value="Roc"/>
    <property type="match status" value="1"/>
</dbReference>
<organism evidence="4 5">
    <name type="scientific">Spirodela intermedia</name>
    <name type="common">Intermediate duckweed</name>
    <dbReference type="NCBI Taxonomy" id="51605"/>
    <lineage>
        <taxon>Eukaryota</taxon>
        <taxon>Viridiplantae</taxon>
        <taxon>Streptophyta</taxon>
        <taxon>Embryophyta</taxon>
        <taxon>Tracheophyta</taxon>
        <taxon>Spermatophyta</taxon>
        <taxon>Magnoliopsida</taxon>
        <taxon>Liliopsida</taxon>
        <taxon>Araceae</taxon>
        <taxon>Lemnoideae</taxon>
        <taxon>Spirodela</taxon>
    </lineage>
</organism>